<evidence type="ECO:0000256" key="6">
    <source>
        <dbReference type="ARBA" id="ARBA00033409"/>
    </source>
</evidence>
<comment type="function">
    <text evidence="7">Involved in DNA repair and RecF pathway recombination.</text>
</comment>
<dbReference type="HAMAP" id="MF_00201">
    <property type="entry name" value="RecO"/>
    <property type="match status" value="1"/>
</dbReference>
<accession>A0ABT8VPY7</accession>
<name>A0ABT8VPY7_9FLAO</name>
<organism evidence="9 10">
    <name type="scientific">Wenyingzhuangia gilva</name>
    <dbReference type="NCBI Taxonomy" id="3057677"/>
    <lineage>
        <taxon>Bacteria</taxon>
        <taxon>Pseudomonadati</taxon>
        <taxon>Bacteroidota</taxon>
        <taxon>Flavobacteriia</taxon>
        <taxon>Flavobacteriales</taxon>
        <taxon>Flavobacteriaceae</taxon>
        <taxon>Wenyingzhuangia</taxon>
    </lineage>
</organism>
<comment type="caution">
    <text evidence="9">The sequence shown here is derived from an EMBL/GenBank/DDBJ whole genome shotgun (WGS) entry which is preliminary data.</text>
</comment>
<evidence type="ECO:0000256" key="5">
    <source>
        <dbReference type="ARBA" id="ARBA00023204"/>
    </source>
</evidence>
<dbReference type="Gene3D" id="2.40.50.140">
    <property type="entry name" value="Nucleic acid-binding proteins"/>
    <property type="match status" value="1"/>
</dbReference>
<keyword evidence="4 7" id="KW-0233">DNA recombination</keyword>
<evidence type="ECO:0000313" key="10">
    <source>
        <dbReference type="Proteomes" id="UP001168642"/>
    </source>
</evidence>
<evidence type="ECO:0000256" key="2">
    <source>
        <dbReference type="ARBA" id="ARBA00021310"/>
    </source>
</evidence>
<dbReference type="PANTHER" id="PTHR33991">
    <property type="entry name" value="DNA REPAIR PROTEIN RECO"/>
    <property type="match status" value="1"/>
</dbReference>
<dbReference type="InterPro" id="IPR042242">
    <property type="entry name" value="RecO_C"/>
</dbReference>
<evidence type="ECO:0000313" key="9">
    <source>
        <dbReference type="EMBL" id="MDO3694034.1"/>
    </source>
</evidence>
<comment type="similarity">
    <text evidence="1 7">Belongs to the RecO family.</text>
</comment>
<dbReference type="InterPro" id="IPR012340">
    <property type="entry name" value="NA-bd_OB-fold"/>
</dbReference>
<dbReference type="InterPro" id="IPR003717">
    <property type="entry name" value="RecO"/>
</dbReference>
<dbReference type="InterPro" id="IPR022572">
    <property type="entry name" value="DNA_rep/recomb_RecO_N"/>
</dbReference>
<dbReference type="EMBL" id="JAUMIT010000001">
    <property type="protein sequence ID" value="MDO3694034.1"/>
    <property type="molecule type" value="Genomic_DNA"/>
</dbReference>
<reference evidence="9" key="1">
    <citation type="submission" date="2023-07" db="EMBL/GenBank/DDBJ databases">
        <title>Wenyingzhuangia sp. chi5 genome sequencing and assembly.</title>
        <authorList>
            <person name="Park S."/>
        </authorList>
    </citation>
    <scope>NUCLEOTIDE SEQUENCE</scope>
    <source>
        <strain evidence="9">Chi5</strain>
    </source>
</reference>
<dbReference type="SUPFAM" id="SSF57863">
    <property type="entry name" value="ArfGap/RecO-like zinc finger"/>
    <property type="match status" value="1"/>
</dbReference>
<dbReference type="Gene3D" id="1.20.1440.120">
    <property type="entry name" value="Recombination protein O, C-terminal domain"/>
    <property type="match status" value="1"/>
</dbReference>
<gene>
    <name evidence="7 9" type="primary">recO</name>
    <name evidence="9" type="ORF">QVZ41_04105</name>
</gene>
<feature type="domain" description="DNA replication/recombination mediator RecO N-terminal" evidence="8">
    <location>
        <begin position="1"/>
        <end position="82"/>
    </location>
</feature>
<protein>
    <recommendedName>
        <fullName evidence="2 7">DNA repair protein RecO</fullName>
    </recommendedName>
    <alternativeName>
        <fullName evidence="6 7">Recombination protein O</fullName>
    </alternativeName>
</protein>
<evidence type="ECO:0000256" key="3">
    <source>
        <dbReference type="ARBA" id="ARBA00022763"/>
    </source>
</evidence>
<dbReference type="Pfam" id="PF02565">
    <property type="entry name" value="RecO_C"/>
    <property type="match status" value="1"/>
</dbReference>
<evidence type="ECO:0000259" key="8">
    <source>
        <dbReference type="Pfam" id="PF11967"/>
    </source>
</evidence>
<keyword evidence="5 7" id="KW-0234">DNA repair</keyword>
<keyword evidence="3 7" id="KW-0227">DNA damage</keyword>
<proteinExistence type="inferred from homology"/>
<evidence type="ECO:0000256" key="7">
    <source>
        <dbReference type="HAMAP-Rule" id="MF_00201"/>
    </source>
</evidence>
<dbReference type="Proteomes" id="UP001168642">
    <property type="component" value="Unassembled WGS sequence"/>
</dbReference>
<dbReference type="InterPro" id="IPR037278">
    <property type="entry name" value="ARFGAP/RecO"/>
</dbReference>
<dbReference type="SUPFAM" id="SSF50249">
    <property type="entry name" value="Nucleic acid-binding proteins"/>
    <property type="match status" value="1"/>
</dbReference>
<dbReference type="RefSeq" id="WP_302883277.1">
    <property type="nucleotide sequence ID" value="NZ_JAUMIT010000001.1"/>
</dbReference>
<sequence>MQVNTKAIVISAVKYGDSSLIVKCYTQQDGLKSYLLQGILKRKKGKVNKSLFFPLSVLQINASHNNKGSLNSISEASVLHPFLTLHVDLIKQSIVFFLSEFLSAVLGEEEGENEVLFDFLENTIVWLDHHDHVANFHLVFLIQLTKCLGFYPDTAHQEKGYFFDLSGGKYVTRNGANVIQGEVLTLFNNALSLKFDDLETKMFSKNQRGIILDVLLKYYQLHLSSFRRPKSLDILSKILEE</sequence>
<dbReference type="PANTHER" id="PTHR33991:SF1">
    <property type="entry name" value="DNA REPAIR PROTEIN RECO"/>
    <property type="match status" value="1"/>
</dbReference>
<keyword evidence="10" id="KW-1185">Reference proteome</keyword>
<dbReference type="Pfam" id="PF11967">
    <property type="entry name" value="RecO_N"/>
    <property type="match status" value="1"/>
</dbReference>
<dbReference type="NCBIfam" id="TIGR00613">
    <property type="entry name" value="reco"/>
    <property type="match status" value="1"/>
</dbReference>
<evidence type="ECO:0000256" key="1">
    <source>
        <dbReference type="ARBA" id="ARBA00007452"/>
    </source>
</evidence>
<evidence type="ECO:0000256" key="4">
    <source>
        <dbReference type="ARBA" id="ARBA00023172"/>
    </source>
</evidence>